<keyword evidence="8" id="KW-1185">Reference proteome</keyword>
<dbReference type="Proteomes" id="UP000003639">
    <property type="component" value="Unassembled WGS sequence"/>
</dbReference>
<evidence type="ECO:0000256" key="4">
    <source>
        <dbReference type="ARBA" id="ARBA00022643"/>
    </source>
</evidence>
<dbReference type="AlphaFoldDB" id="A6NT37"/>
<keyword evidence="4" id="KW-0288">FMN</keyword>
<evidence type="ECO:0000313" key="8">
    <source>
        <dbReference type="Proteomes" id="UP000003639"/>
    </source>
</evidence>
<evidence type="ECO:0000313" key="7">
    <source>
        <dbReference type="EMBL" id="EDN00600.1"/>
    </source>
</evidence>
<dbReference type="EMBL" id="AAXG02000010">
    <property type="protein sequence ID" value="EDN00600.1"/>
    <property type="molecule type" value="Genomic_DNA"/>
</dbReference>
<dbReference type="PANTHER" id="PTHR36118:SF1">
    <property type="entry name" value="ION-TRANSLOCATING OXIDOREDUCTASE COMPLEX SUBUNIT G"/>
    <property type="match status" value="1"/>
</dbReference>
<evidence type="ECO:0000259" key="6">
    <source>
        <dbReference type="SMART" id="SM00900"/>
    </source>
</evidence>
<dbReference type="PANTHER" id="PTHR36118">
    <property type="entry name" value="ION-TRANSLOCATING OXIDOREDUCTASE COMPLEX SUBUNIT G"/>
    <property type="match status" value="1"/>
</dbReference>
<dbReference type="STRING" id="411467.BACCAP_01366"/>
<dbReference type="Gene3D" id="3.90.1010.20">
    <property type="match status" value="2"/>
</dbReference>
<dbReference type="GO" id="GO:0010181">
    <property type="term" value="F:FMN binding"/>
    <property type="evidence" value="ECO:0007669"/>
    <property type="project" value="InterPro"/>
</dbReference>
<keyword evidence="5" id="KW-0249">Electron transport</keyword>
<evidence type="ECO:0000256" key="1">
    <source>
        <dbReference type="ARBA" id="ARBA00022448"/>
    </source>
</evidence>
<feature type="domain" description="FMN-binding" evidence="6">
    <location>
        <begin position="378"/>
        <end position="455"/>
    </location>
</feature>
<keyword evidence="3" id="KW-0285">Flavoprotein</keyword>
<dbReference type="SMART" id="SM00900">
    <property type="entry name" value="FMN_bind"/>
    <property type="match status" value="3"/>
</dbReference>
<dbReference type="InterPro" id="IPR007329">
    <property type="entry name" value="FMN-bd"/>
</dbReference>
<proteinExistence type="predicted"/>
<evidence type="ECO:0000256" key="5">
    <source>
        <dbReference type="ARBA" id="ARBA00022982"/>
    </source>
</evidence>
<dbReference type="eggNOG" id="COG4659">
    <property type="taxonomic scope" value="Bacteria"/>
</dbReference>
<sequence>MIQKANKAENKTWKMVGPVVVLTCIGLVITAALAVTNQLTAPVIAAQQAAAAEAALKVVLPEGSDFTDITGVELPGGVTAAKVAGNGAGYVFTTTGKGFGGDISLMVGLDANGAITGTKVLTNSETQGIGSKVVEDGSAYQQQLVGMTDTSGIQATSGATVSSNAMTSAIQTAFDAYVLSTGGTVEAEVYEAPANLTDDVLAEYYPGATFTDVVGGKTSDAGTVVYASEAGMAGPVDVAVFFDADGKIIGAIADTSSETPGYGQPLGEGEFMDSFIGVTSGSEVDGVSGATITSDAIKGAVDIAIANLETVKTAEAVTGGSTGGSDADEGGETAEAAEAPANLTDDVLAEYYPGASFTDVAGGKVSDAGTVVYGAAQGMLSEIRVAVFFDANDAILGIVADCSQETPGLGTLAGEEDFTSQFAGVESADGVDTITGATISSTAVKDAVNQAISNLQTVKEAG</sequence>
<feature type="domain" description="FMN-binding" evidence="6">
    <location>
        <begin position="98"/>
        <end position="177"/>
    </location>
</feature>
<organism evidence="7 8">
    <name type="scientific">Pseudoflavonifractor capillosus ATCC 29799</name>
    <dbReference type="NCBI Taxonomy" id="411467"/>
    <lineage>
        <taxon>Bacteria</taxon>
        <taxon>Bacillati</taxon>
        <taxon>Bacillota</taxon>
        <taxon>Clostridia</taxon>
        <taxon>Eubacteriales</taxon>
        <taxon>Oscillospiraceae</taxon>
        <taxon>Pseudoflavonifractor</taxon>
    </lineage>
</organism>
<keyword evidence="1" id="KW-0813">Transport</keyword>
<gene>
    <name evidence="7" type="ORF">BACCAP_01366</name>
</gene>
<dbReference type="RefSeq" id="WP_006571914.1">
    <property type="nucleotide sequence ID" value="NZ_AAXG02000010.1"/>
</dbReference>
<dbReference type="GO" id="GO:0022900">
    <property type="term" value="P:electron transport chain"/>
    <property type="evidence" value="ECO:0007669"/>
    <property type="project" value="InterPro"/>
</dbReference>
<dbReference type="GO" id="GO:0009055">
    <property type="term" value="F:electron transfer activity"/>
    <property type="evidence" value="ECO:0007669"/>
    <property type="project" value="InterPro"/>
</dbReference>
<protein>
    <recommendedName>
        <fullName evidence="6">FMN-binding domain-containing protein</fullName>
    </recommendedName>
</protein>
<dbReference type="OrthoDB" id="9794010at2"/>
<dbReference type="InterPro" id="IPR010209">
    <property type="entry name" value="Ion_transpt_RnfG/RsxG"/>
</dbReference>
<reference evidence="7 8" key="2">
    <citation type="submission" date="2007-06" db="EMBL/GenBank/DDBJ databases">
        <title>Draft genome sequence of Pseudoflavonifractor capillosus ATCC 29799.</title>
        <authorList>
            <person name="Sudarsanam P."/>
            <person name="Ley R."/>
            <person name="Guruge J."/>
            <person name="Turnbaugh P.J."/>
            <person name="Mahowald M."/>
            <person name="Liep D."/>
            <person name="Gordon J."/>
        </authorList>
    </citation>
    <scope>NUCLEOTIDE SEQUENCE [LARGE SCALE GENOMIC DNA]</scope>
    <source>
        <strain evidence="7 8">ATCC 29799</strain>
    </source>
</reference>
<dbReference type="Pfam" id="PF04205">
    <property type="entry name" value="FMN_bind"/>
    <property type="match status" value="3"/>
</dbReference>
<keyword evidence="2" id="KW-0597">Phosphoprotein</keyword>
<dbReference type="GO" id="GO:0005886">
    <property type="term" value="C:plasma membrane"/>
    <property type="evidence" value="ECO:0007669"/>
    <property type="project" value="InterPro"/>
</dbReference>
<comment type="caution">
    <text evidence="7">The sequence shown here is derived from an EMBL/GenBank/DDBJ whole genome shotgun (WGS) entry which is preliminary data.</text>
</comment>
<accession>A6NT37</accession>
<reference evidence="7 8" key="1">
    <citation type="submission" date="2007-04" db="EMBL/GenBank/DDBJ databases">
        <authorList>
            <person name="Fulton L."/>
            <person name="Clifton S."/>
            <person name="Fulton B."/>
            <person name="Xu J."/>
            <person name="Minx P."/>
            <person name="Pepin K.H."/>
            <person name="Johnson M."/>
            <person name="Thiruvilangam P."/>
            <person name="Bhonagiri V."/>
            <person name="Nash W.E."/>
            <person name="Mardis E.R."/>
            <person name="Wilson R.K."/>
        </authorList>
    </citation>
    <scope>NUCLEOTIDE SEQUENCE [LARGE SCALE GENOMIC DNA]</scope>
    <source>
        <strain evidence="7 8">ATCC 29799</strain>
    </source>
</reference>
<evidence type="ECO:0000256" key="2">
    <source>
        <dbReference type="ARBA" id="ARBA00022553"/>
    </source>
</evidence>
<feature type="domain" description="FMN-binding" evidence="6">
    <location>
        <begin position="231"/>
        <end position="308"/>
    </location>
</feature>
<evidence type="ECO:0000256" key="3">
    <source>
        <dbReference type="ARBA" id="ARBA00022630"/>
    </source>
</evidence>
<name>A6NT37_9FIRM</name>